<reference evidence="2 3" key="1">
    <citation type="submission" date="2019-05" db="EMBL/GenBank/DDBJ databases">
        <title>Mikania micrantha, genome provides insights into the molecular mechanism of rapid growth.</title>
        <authorList>
            <person name="Liu B."/>
        </authorList>
    </citation>
    <scope>NUCLEOTIDE SEQUENCE [LARGE SCALE GENOMIC DNA]</scope>
    <source>
        <strain evidence="2">NLD-2019</strain>
        <tissue evidence="2">Leaf</tissue>
    </source>
</reference>
<keyword evidence="3" id="KW-1185">Reference proteome</keyword>
<organism evidence="2 3">
    <name type="scientific">Mikania micrantha</name>
    <name type="common">bitter vine</name>
    <dbReference type="NCBI Taxonomy" id="192012"/>
    <lineage>
        <taxon>Eukaryota</taxon>
        <taxon>Viridiplantae</taxon>
        <taxon>Streptophyta</taxon>
        <taxon>Embryophyta</taxon>
        <taxon>Tracheophyta</taxon>
        <taxon>Spermatophyta</taxon>
        <taxon>Magnoliopsida</taxon>
        <taxon>eudicotyledons</taxon>
        <taxon>Gunneridae</taxon>
        <taxon>Pentapetalae</taxon>
        <taxon>asterids</taxon>
        <taxon>campanulids</taxon>
        <taxon>Asterales</taxon>
        <taxon>Asteraceae</taxon>
        <taxon>Asteroideae</taxon>
        <taxon>Heliantheae alliance</taxon>
        <taxon>Eupatorieae</taxon>
        <taxon>Mikania</taxon>
    </lineage>
</organism>
<accession>A0A5N6LLW5</accession>
<sequence length="607" mass="68102">MFLLTYLSGATAELSIPLKTTIAFTFTASVPFASLLLCKEACMESRLMEPRSLWSTEHPALKKTKNGSSLKLNVQIQNGSMECNETMTLQELIKFILPQEYVVTFAVDCPIPSPYVIVQEEILAKMDVMAFISKVVNDREPEMLRVEGVLDREPEMLRGEMGVARDTQWVTGDSRKGRSTCGGLGTSLMGFLLSKRFRNIYEGVTSGKLEISNGSHSGLHFVGFGLACNLEFVGNRHRKTQFAVPINGKEVTGTDSVRWPYGPYLLVKLLYQFGSSRAWQLISINDSMTTRNQEFEKALKDHELSLIRLETMAEKNMSELSEREALIQIMESIMGILIKKIQGCQGVTIDFRRLKLRYAAVHLEGRALQWHQSYIKIRGKSLSELPWNDYVRSISTRFASRLIEDAMGALKALNQTSSLDDYCDEFDLLLNKVSIPEKYAISLFLEGLKPEIRCHVKLFKPTTLRDSYSLARLQNQAIVTLEGSKSTMGNKNNSNFTAATKTPYNSSSLNNSTKLPLLPAPIKAIPVNHNGIAWATRKVAMGFHGLAEPKSKINRSGLATRHTRTGHDGQCSLRLPILIFNRLVNIFLHRIWARKIPLPPCCRLAAC</sequence>
<comment type="caution">
    <text evidence="2">The sequence shown here is derived from an EMBL/GenBank/DDBJ whole genome shotgun (WGS) entry which is preliminary data.</text>
</comment>
<dbReference type="Pfam" id="PF19259">
    <property type="entry name" value="Ty3_capsid"/>
    <property type="match status" value="1"/>
</dbReference>
<protein>
    <recommendedName>
        <fullName evidence="1">Ty3 transposon capsid-like protein domain-containing protein</fullName>
    </recommendedName>
</protein>
<evidence type="ECO:0000313" key="3">
    <source>
        <dbReference type="Proteomes" id="UP000326396"/>
    </source>
</evidence>
<name>A0A5N6LLW5_9ASTR</name>
<dbReference type="EMBL" id="SZYD01000019">
    <property type="protein sequence ID" value="KAD2393165.1"/>
    <property type="molecule type" value="Genomic_DNA"/>
</dbReference>
<evidence type="ECO:0000259" key="1">
    <source>
        <dbReference type="Pfam" id="PF19259"/>
    </source>
</evidence>
<gene>
    <name evidence="2" type="ORF">E3N88_40142</name>
</gene>
<dbReference type="Proteomes" id="UP000326396">
    <property type="component" value="Linkage Group LG9"/>
</dbReference>
<dbReference type="OrthoDB" id="1742322at2759"/>
<dbReference type="AlphaFoldDB" id="A0A5N6LLW5"/>
<evidence type="ECO:0000313" key="2">
    <source>
        <dbReference type="EMBL" id="KAD2393165.1"/>
    </source>
</evidence>
<feature type="domain" description="Ty3 transposon capsid-like protein" evidence="1">
    <location>
        <begin position="355"/>
        <end position="494"/>
    </location>
</feature>
<proteinExistence type="predicted"/>
<dbReference type="InterPro" id="IPR045358">
    <property type="entry name" value="Ty3_capsid"/>
</dbReference>